<name>A0ABV0X3T6_9TELE</name>
<dbReference type="InterPro" id="IPR020846">
    <property type="entry name" value="MFS_dom"/>
</dbReference>
<dbReference type="PANTHER" id="PTHR23503:SF1">
    <property type="entry name" value="MAJOR FACILITATOR SUPERFAMILY (MFS) PROFILE DOMAIN-CONTAINING PROTEIN"/>
    <property type="match status" value="1"/>
</dbReference>
<dbReference type="PROSITE" id="PS50850">
    <property type="entry name" value="MFS"/>
    <property type="match status" value="1"/>
</dbReference>
<gene>
    <name evidence="7" type="ORF">XENORESO_021445</name>
</gene>
<comment type="subcellular location">
    <subcellularLocation>
        <location evidence="1">Membrane</location>
        <topology evidence="1">Multi-pass membrane protein</topology>
    </subcellularLocation>
</comment>
<keyword evidence="2 5" id="KW-0812">Transmembrane</keyword>
<dbReference type="InterPro" id="IPR045263">
    <property type="entry name" value="GLUT"/>
</dbReference>
<feature type="transmembrane region" description="Helical" evidence="5">
    <location>
        <begin position="107"/>
        <end position="128"/>
    </location>
</feature>
<feature type="transmembrane region" description="Helical" evidence="5">
    <location>
        <begin position="76"/>
        <end position="95"/>
    </location>
</feature>
<dbReference type="InterPro" id="IPR005829">
    <property type="entry name" value="Sugar_transporter_CS"/>
</dbReference>
<protein>
    <recommendedName>
        <fullName evidence="6">Major facilitator superfamily (MFS) profile domain-containing protein</fullName>
    </recommendedName>
</protein>
<feature type="transmembrane region" description="Helical" evidence="5">
    <location>
        <begin position="46"/>
        <end position="64"/>
    </location>
</feature>
<evidence type="ECO:0000256" key="1">
    <source>
        <dbReference type="ARBA" id="ARBA00004141"/>
    </source>
</evidence>
<feature type="domain" description="Major facilitator superfamily (MFS) profile" evidence="6">
    <location>
        <begin position="1"/>
        <end position="197"/>
    </location>
</feature>
<evidence type="ECO:0000259" key="6">
    <source>
        <dbReference type="PROSITE" id="PS50850"/>
    </source>
</evidence>
<sequence length="197" mass="21112">MQRYQTNISQDGLTLLWSTIVSMFTLGGLIGASIGGTLSVKLGRRGTLLANNAFSLMAALLMGLSSTAGSFELLIIGRLLIGMNAGIALCVQPLYLGEIAPTALRGAMGTGTSVFITGGILTGQVMGLKEILGKEEYWPILLSTTCIPAFLQLLILPWFPESPRYLLIDKGDEEGCKKGKIFLNIVVTMNLKILFNI</sequence>
<keyword evidence="4 5" id="KW-0472">Membrane</keyword>
<dbReference type="Gene3D" id="1.20.1250.20">
    <property type="entry name" value="MFS general substrate transporter like domains"/>
    <property type="match status" value="1"/>
</dbReference>
<keyword evidence="3 5" id="KW-1133">Transmembrane helix</keyword>
<dbReference type="InterPro" id="IPR005828">
    <property type="entry name" value="MFS_sugar_transport-like"/>
</dbReference>
<dbReference type="InterPro" id="IPR036259">
    <property type="entry name" value="MFS_trans_sf"/>
</dbReference>
<proteinExistence type="predicted"/>
<evidence type="ECO:0000256" key="4">
    <source>
        <dbReference type="ARBA" id="ARBA00023136"/>
    </source>
</evidence>
<evidence type="ECO:0000313" key="8">
    <source>
        <dbReference type="Proteomes" id="UP001444071"/>
    </source>
</evidence>
<keyword evidence="8" id="KW-1185">Reference proteome</keyword>
<organism evidence="7 8">
    <name type="scientific">Xenotaenia resolanae</name>
    <dbReference type="NCBI Taxonomy" id="208358"/>
    <lineage>
        <taxon>Eukaryota</taxon>
        <taxon>Metazoa</taxon>
        <taxon>Chordata</taxon>
        <taxon>Craniata</taxon>
        <taxon>Vertebrata</taxon>
        <taxon>Euteleostomi</taxon>
        <taxon>Actinopterygii</taxon>
        <taxon>Neopterygii</taxon>
        <taxon>Teleostei</taxon>
        <taxon>Neoteleostei</taxon>
        <taxon>Acanthomorphata</taxon>
        <taxon>Ovalentaria</taxon>
        <taxon>Atherinomorphae</taxon>
        <taxon>Cyprinodontiformes</taxon>
        <taxon>Goodeidae</taxon>
        <taxon>Xenotaenia</taxon>
    </lineage>
</organism>
<dbReference type="SUPFAM" id="SSF103473">
    <property type="entry name" value="MFS general substrate transporter"/>
    <property type="match status" value="1"/>
</dbReference>
<feature type="transmembrane region" description="Helical" evidence="5">
    <location>
        <begin position="12"/>
        <end position="34"/>
    </location>
</feature>
<feature type="transmembrane region" description="Helical" evidence="5">
    <location>
        <begin position="140"/>
        <end position="159"/>
    </location>
</feature>
<dbReference type="PROSITE" id="PS00217">
    <property type="entry name" value="SUGAR_TRANSPORT_2"/>
    <property type="match status" value="1"/>
</dbReference>
<evidence type="ECO:0000313" key="7">
    <source>
        <dbReference type="EMBL" id="MEQ2276480.1"/>
    </source>
</evidence>
<comment type="caution">
    <text evidence="7">The sequence shown here is derived from an EMBL/GenBank/DDBJ whole genome shotgun (WGS) entry which is preliminary data.</text>
</comment>
<accession>A0ABV0X3T6</accession>
<evidence type="ECO:0000256" key="3">
    <source>
        <dbReference type="ARBA" id="ARBA00022989"/>
    </source>
</evidence>
<dbReference type="EMBL" id="JAHRIM010089078">
    <property type="protein sequence ID" value="MEQ2276480.1"/>
    <property type="molecule type" value="Genomic_DNA"/>
</dbReference>
<dbReference type="Proteomes" id="UP001444071">
    <property type="component" value="Unassembled WGS sequence"/>
</dbReference>
<dbReference type="Pfam" id="PF00083">
    <property type="entry name" value="Sugar_tr"/>
    <property type="match status" value="1"/>
</dbReference>
<dbReference type="PANTHER" id="PTHR23503">
    <property type="entry name" value="SOLUTE CARRIER FAMILY 2"/>
    <property type="match status" value="1"/>
</dbReference>
<reference evidence="7 8" key="1">
    <citation type="submission" date="2021-06" db="EMBL/GenBank/DDBJ databases">
        <authorList>
            <person name="Palmer J.M."/>
        </authorList>
    </citation>
    <scope>NUCLEOTIDE SEQUENCE [LARGE SCALE GENOMIC DNA]</scope>
    <source>
        <strain evidence="7 8">XR_2019</strain>
        <tissue evidence="7">Muscle</tissue>
    </source>
</reference>
<evidence type="ECO:0000256" key="2">
    <source>
        <dbReference type="ARBA" id="ARBA00022692"/>
    </source>
</evidence>
<evidence type="ECO:0000256" key="5">
    <source>
        <dbReference type="SAM" id="Phobius"/>
    </source>
</evidence>